<dbReference type="PANTHER" id="PTHR23110">
    <property type="entry name" value="BTB DOMAIN TRANSCRIPTION FACTOR"/>
    <property type="match status" value="1"/>
</dbReference>
<dbReference type="CDD" id="cd18315">
    <property type="entry name" value="BTB_POZ_BAB-like"/>
    <property type="match status" value="1"/>
</dbReference>
<dbReference type="GeneID" id="114248758"/>
<evidence type="ECO:0000259" key="7">
    <source>
        <dbReference type="PROSITE" id="PS50097"/>
    </source>
</evidence>
<dbReference type="GO" id="GO:0005634">
    <property type="term" value="C:nucleus"/>
    <property type="evidence" value="ECO:0007669"/>
    <property type="project" value="UniProtKB-SubCell"/>
</dbReference>
<evidence type="ECO:0000256" key="5">
    <source>
        <dbReference type="ARBA" id="ARBA00023242"/>
    </source>
</evidence>
<dbReference type="InterPro" id="IPR007588">
    <property type="entry name" value="Znf_FLYWCH"/>
</dbReference>
<dbReference type="PANTHER" id="PTHR23110:SF109">
    <property type="entry name" value="FI07618P-RELATED"/>
    <property type="match status" value="1"/>
</dbReference>
<evidence type="ECO:0000313" key="8">
    <source>
        <dbReference type="Proteomes" id="UP000504629"/>
    </source>
</evidence>
<keyword evidence="8" id="KW-1185">Reference proteome</keyword>
<feature type="compositionally biased region" description="Basic and acidic residues" evidence="6">
    <location>
        <begin position="146"/>
        <end position="163"/>
    </location>
</feature>
<feature type="region of interest" description="Disordered" evidence="6">
    <location>
        <begin position="199"/>
        <end position="222"/>
    </location>
</feature>
<dbReference type="OrthoDB" id="6482909at2759"/>
<evidence type="ECO:0000256" key="6">
    <source>
        <dbReference type="SAM" id="MobiDB-lite"/>
    </source>
</evidence>
<dbReference type="Gene3D" id="2.20.25.240">
    <property type="match status" value="1"/>
</dbReference>
<feature type="region of interest" description="Disordered" evidence="6">
    <location>
        <begin position="138"/>
        <end position="168"/>
    </location>
</feature>
<protein>
    <submittedName>
        <fullName evidence="9">Protein abrupt-like</fullName>
    </submittedName>
</protein>
<gene>
    <name evidence="9" type="primary">LOC114248758</name>
</gene>
<keyword evidence="5" id="KW-0539">Nucleus</keyword>
<organism evidence="8 9">
    <name type="scientific">Bombyx mandarina</name>
    <name type="common">Wild silk moth</name>
    <name type="synonym">Wild silkworm</name>
    <dbReference type="NCBI Taxonomy" id="7092"/>
    <lineage>
        <taxon>Eukaryota</taxon>
        <taxon>Metazoa</taxon>
        <taxon>Ecdysozoa</taxon>
        <taxon>Arthropoda</taxon>
        <taxon>Hexapoda</taxon>
        <taxon>Insecta</taxon>
        <taxon>Pterygota</taxon>
        <taxon>Neoptera</taxon>
        <taxon>Endopterygota</taxon>
        <taxon>Lepidoptera</taxon>
        <taxon>Glossata</taxon>
        <taxon>Ditrysia</taxon>
        <taxon>Bombycoidea</taxon>
        <taxon>Bombycidae</taxon>
        <taxon>Bombycinae</taxon>
        <taxon>Bombyx</taxon>
    </lineage>
</organism>
<dbReference type="SUPFAM" id="SSF54695">
    <property type="entry name" value="POZ domain"/>
    <property type="match status" value="1"/>
</dbReference>
<feature type="domain" description="BTB" evidence="7">
    <location>
        <begin position="31"/>
        <end position="96"/>
    </location>
</feature>
<dbReference type="RefSeq" id="XP_028037973.1">
    <property type="nucleotide sequence ID" value="XM_028182172.1"/>
</dbReference>
<dbReference type="AlphaFoldDB" id="A0A6J2K8P8"/>
<dbReference type="Pfam" id="PF00651">
    <property type="entry name" value="BTB"/>
    <property type="match status" value="1"/>
</dbReference>
<dbReference type="Proteomes" id="UP000504629">
    <property type="component" value="Unplaced"/>
</dbReference>
<feature type="compositionally biased region" description="Basic and acidic residues" evidence="6">
    <location>
        <begin position="202"/>
        <end position="214"/>
    </location>
</feature>
<reference evidence="9" key="1">
    <citation type="submission" date="2025-08" db="UniProtKB">
        <authorList>
            <consortium name="RefSeq"/>
        </authorList>
    </citation>
    <scope>IDENTIFICATION</scope>
    <source>
        <tissue evidence="9">Silk gland</tissue>
    </source>
</reference>
<evidence type="ECO:0000256" key="3">
    <source>
        <dbReference type="ARBA" id="ARBA00022771"/>
    </source>
</evidence>
<evidence type="ECO:0000256" key="2">
    <source>
        <dbReference type="ARBA" id="ARBA00022723"/>
    </source>
</evidence>
<dbReference type="InterPro" id="IPR000210">
    <property type="entry name" value="BTB/POZ_dom"/>
</dbReference>
<dbReference type="GO" id="GO:0006357">
    <property type="term" value="P:regulation of transcription by RNA polymerase II"/>
    <property type="evidence" value="ECO:0007669"/>
    <property type="project" value="TreeGrafter"/>
</dbReference>
<proteinExistence type="predicted"/>
<evidence type="ECO:0000256" key="4">
    <source>
        <dbReference type="ARBA" id="ARBA00022833"/>
    </source>
</evidence>
<dbReference type="Gene3D" id="3.30.710.10">
    <property type="entry name" value="Potassium Channel Kv1.1, Chain A"/>
    <property type="match status" value="1"/>
</dbReference>
<dbReference type="SMART" id="SM00225">
    <property type="entry name" value="BTB"/>
    <property type="match status" value="1"/>
</dbReference>
<accession>A0A6J2K8P8</accession>
<sequence>MAQPSLSVSWDAYQNSICRGLSTLQQRGEFVDMTLAADGHMVRVHRMVMSLISPYIKQLIASADCQHPVIFLNQVSYKTLSSILDYAYTGVVQVPNEELNAFIVAGKALHIRGIVDMNIDHALPMLNARSVVQIQNSVSNSSTAAKENREKTESSNSPKKESSAPEISRVFVNESSLDDDMDASNYDDVLDQDYSKTKYSKTAKEKESTNKKDQPPSMQYSVSNQGNLQMVLNRYLYYLVYTGRNSGHRRWQCIDNHSKRTKCQAAVVTKNNVIVQRISAHNHSFHDAKILRKVQNGTVFSGIQQAEDMGKMMVEERGRSGAGSQDDSEAK</sequence>
<dbReference type="InterPro" id="IPR051095">
    <property type="entry name" value="Dros_DevTransReg"/>
</dbReference>
<evidence type="ECO:0000313" key="9">
    <source>
        <dbReference type="RefSeq" id="XP_028037973.1"/>
    </source>
</evidence>
<dbReference type="KEGG" id="bman:114248758"/>
<keyword evidence="2" id="KW-0479">Metal-binding</keyword>
<dbReference type="Pfam" id="PF04500">
    <property type="entry name" value="FLYWCH"/>
    <property type="match status" value="1"/>
</dbReference>
<name>A0A6J2K8P8_BOMMA</name>
<keyword evidence="4" id="KW-0862">Zinc</keyword>
<evidence type="ECO:0000256" key="1">
    <source>
        <dbReference type="ARBA" id="ARBA00004123"/>
    </source>
</evidence>
<dbReference type="GO" id="GO:0008270">
    <property type="term" value="F:zinc ion binding"/>
    <property type="evidence" value="ECO:0007669"/>
    <property type="project" value="UniProtKB-KW"/>
</dbReference>
<dbReference type="PROSITE" id="PS50097">
    <property type="entry name" value="BTB"/>
    <property type="match status" value="1"/>
</dbReference>
<dbReference type="InterPro" id="IPR011333">
    <property type="entry name" value="SKP1/BTB/POZ_sf"/>
</dbReference>
<comment type="subcellular location">
    <subcellularLocation>
        <location evidence="1">Nucleus</location>
    </subcellularLocation>
</comment>
<keyword evidence="3" id="KW-0863">Zinc-finger</keyword>